<dbReference type="PROSITE" id="PS51257">
    <property type="entry name" value="PROKAR_LIPOPROTEIN"/>
    <property type="match status" value="1"/>
</dbReference>
<accession>A0ABQ1I7K9</accession>
<keyword evidence="4" id="KW-1185">Reference proteome</keyword>
<gene>
    <name evidence="3" type="ORF">GCM10011505_02580</name>
</gene>
<sequence>MNMNRIKRVALPLFGATALIAVAGCASLSDEDRMMLNEAKTTAAQAKQSADASRASAAESARSAQAAASSADRAERAAERAERAFSAGQRK</sequence>
<dbReference type="Proteomes" id="UP000603352">
    <property type="component" value="Unassembled WGS sequence"/>
</dbReference>
<evidence type="ECO:0008006" key="5">
    <source>
        <dbReference type="Google" id="ProtNLM"/>
    </source>
</evidence>
<comment type="caution">
    <text evidence="3">The sequence shown here is derived from an EMBL/GenBank/DDBJ whole genome shotgun (WGS) entry which is preliminary data.</text>
</comment>
<evidence type="ECO:0000313" key="3">
    <source>
        <dbReference type="EMBL" id="GGB24781.1"/>
    </source>
</evidence>
<reference evidence="4" key="1">
    <citation type="journal article" date="2019" name="Int. J. Syst. Evol. Microbiol.">
        <title>The Global Catalogue of Microorganisms (GCM) 10K type strain sequencing project: providing services to taxonomists for standard genome sequencing and annotation.</title>
        <authorList>
            <consortium name="The Broad Institute Genomics Platform"/>
            <consortium name="The Broad Institute Genome Sequencing Center for Infectious Disease"/>
            <person name="Wu L."/>
            <person name="Ma J."/>
        </authorList>
    </citation>
    <scope>NUCLEOTIDE SEQUENCE [LARGE SCALE GENOMIC DNA]</scope>
    <source>
        <strain evidence="4">CGMCC 1.10188</strain>
    </source>
</reference>
<evidence type="ECO:0000256" key="2">
    <source>
        <dbReference type="SAM" id="SignalP"/>
    </source>
</evidence>
<feature type="compositionally biased region" description="Low complexity" evidence="1">
    <location>
        <begin position="39"/>
        <end position="71"/>
    </location>
</feature>
<evidence type="ECO:0000256" key="1">
    <source>
        <dbReference type="SAM" id="MobiDB-lite"/>
    </source>
</evidence>
<evidence type="ECO:0000313" key="4">
    <source>
        <dbReference type="Proteomes" id="UP000603352"/>
    </source>
</evidence>
<name>A0ABQ1I7K9_9PROT</name>
<feature type="region of interest" description="Disordered" evidence="1">
    <location>
        <begin position="39"/>
        <end position="91"/>
    </location>
</feature>
<dbReference type="EMBL" id="BMDZ01000002">
    <property type="protein sequence ID" value="GGB24781.1"/>
    <property type="molecule type" value="Genomic_DNA"/>
</dbReference>
<proteinExistence type="predicted"/>
<protein>
    <recommendedName>
        <fullName evidence="5">Outer membrane lipoprotein OprI</fullName>
    </recommendedName>
</protein>
<dbReference type="RefSeq" id="WP_188574153.1">
    <property type="nucleotide sequence ID" value="NZ_BMDZ01000002.1"/>
</dbReference>
<feature type="compositionally biased region" description="Basic and acidic residues" evidence="1">
    <location>
        <begin position="72"/>
        <end position="83"/>
    </location>
</feature>
<feature type="signal peptide" evidence="2">
    <location>
        <begin position="1"/>
        <end position="23"/>
    </location>
</feature>
<feature type="chain" id="PRO_5045394017" description="Outer membrane lipoprotein OprI" evidence="2">
    <location>
        <begin position="24"/>
        <end position="91"/>
    </location>
</feature>
<organism evidence="3 4">
    <name type="scientific">Tistrella bauzanensis</name>
    <dbReference type="NCBI Taxonomy" id="657419"/>
    <lineage>
        <taxon>Bacteria</taxon>
        <taxon>Pseudomonadati</taxon>
        <taxon>Pseudomonadota</taxon>
        <taxon>Alphaproteobacteria</taxon>
        <taxon>Geminicoccales</taxon>
        <taxon>Geminicoccaceae</taxon>
        <taxon>Tistrella</taxon>
    </lineage>
</organism>
<keyword evidence="2" id="KW-0732">Signal</keyword>